<evidence type="ECO:0000256" key="1">
    <source>
        <dbReference type="SAM" id="MobiDB-lite"/>
    </source>
</evidence>
<proteinExistence type="predicted"/>
<evidence type="ECO:0000313" key="4">
    <source>
        <dbReference type="Proteomes" id="UP000516437"/>
    </source>
</evidence>
<evidence type="ECO:0000313" key="3">
    <source>
        <dbReference type="EMBL" id="KAB1207247.1"/>
    </source>
</evidence>
<name>A0A6A1V611_9ROSI</name>
<feature type="region of interest" description="Disordered" evidence="1">
    <location>
        <begin position="1"/>
        <end position="23"/>
    </location>
</feature>
<dbReference type="OrthoDB" id="1900495at2759"/>
<dbReference type="Pfam" id="PF23324">
    <property type="entry name" value="DUF7086"/>
    <property type="match status" value="1"/>
</dbReference>
<dbReference type="EMBL" id="RXIC02000025">
    <property type="protein sequence ID" value="KAB1207247.1"/>
    <property type="molecule type" value="Genomic_DNA"/>
</dbReference>
<organism evidence="3 4">
    <name type="scientific">Morella rubra</name>
    <name type="common">Chinese bayberry</name>
    <dbReference type="NCBI Taxonomy" id="262757"/>
    <lineage>
        <taxon>Eukaryota</taxon>
        <taxon>Viridiplantae</taxon>
        <taxon>Streptophyta</taxon>
        <taxon>Embryophyta</taxon>
        <taxon>Tracheophyta</taxon>
        <taxon>Spermatophyta</taxon>
        <taxon>Magnoliopsida</taxon>
        <taxon>eudicotyledons</taxon>
        <taxon>Gunneridae</taxon>
        <taxon>Pentapetalae</taxon>
        <taxon>rosids</taxon>
        <taxon>fabids</taxon>
        <taxon>Fagales</taxon>
        <taxon>Myricaceae</taxon>
        <taxon>Morella</taxon>
    </lineage>
</organism>
<dbReference type="Proteomes" id="UP000516437">
    <property type="component" value="Chromosome 7"/>
</dbReference>
<dbReference type="InterPro" id="IPR055513">
    <property type="entry name" value="DUF7086"/>
</dbReference>
<keyword evidence="4" id="KW-1185">Reference proteome</keyword>
<dbReference type="AlphaFoldDB" id="A0A6A1V611"/>
<evidence type="ECO:0000259" key="2">
    <source>
        <dbReference type="Pfam" id="PF23324"/>
    </source>
</evidence>
<dbReference type="PANTHER" id="PTHR34272">
    <property type="entry name" value="EXPRESSED PROTEIN"/>
    <property type="match status" value="1"/>
</dbReference>
<feature type="region of interest" description="Disordered" evidence="1">
    <location>
        <begin position="117"/>
        <end position="137"/>
    </location>
</feature>
<protein>
    <recommendedName>
        <fullName evidence="2">DUF7086 domain-containing protein</fullName>
    </recommendedName>
</protein>
<comment type="caution">
    <text evidence="3">The sequence shown here is derived from an EMBL/GenBank/DDBJ whole genome shotgun (WGS) entry which is preliminary data.</text>
</comment>
<gene>
    <name evidence="3" type="ORF">CJ030_MR7G011568</name>
</gene>
<feature type="domain" description="DUF7086" evidence="2">
    <location>
        <begin position="169"/>
        <end position="300"/>
    </location>
</feature>
<sequence length="305" mass="34739">MNGDQDQLNRKRKSSNSNNNNQDFQIAARVQENDEGENDLQLTLSLISFRPSRPRRGLLVDEPLEVRLPRSPIPALSPPGQSMSVQALLNQIPPQLPIPLISPSLPFYLPTYVPNSSPQTSMEYRQEGGPSRPLRSRRLRTPVLGEGKSDTVPPPYPWATKYRATVHSLKYMESNQISTITGQVQCKRCEQKYELEYPLVDKFNEVGKFIQDNIATMHDRAPSIWMNPVLPTCELCGQETKPIMAEKKRAINWLFLFLGQMLGCCNIEQLKYFCKHTKNHRTAAKDRILYLTYLGLCKQLEPAGL</sequence>
<dbReference type="PANTHER" id="PTHR34272:SF1">
    <property type="entry name" value="EXPRESSED PROTEIN"/>
    <property type="match status" value="1"/>
</dbReference>
<accession>A0A6A1V611</accession>
<reference evidence="3 4" key="1">
    <citation type="journal article" date="2019" name="Plant Biotechnol. J.">
        <title>The red bayberry genome and genetic basis of sex determination.</title>
        <authorList>
            <person name="Jia H.M."/>
            <person name="Jia H.J."/>
            <person name="Cai Q.L."/>
            <person name="Wang Y."/>
            <person name="Zhao H.B."/>
            <person name="Yang W.F."/>
            <person name="Wang G.Y."/>
            <person name="Li Y.H."/>
            <person name="Zhan D.L."/>
            <person name="Shen Y.T."/>
            <person name="Niu Q.F."/>
            <person name="Chang L."/>
            <person name="Qiu J."/>
            <person name="Zhao L."/>
            <person name="Xie H.B."/>
            <person name="Fu W.Y."/>
            <person name="Jin J."/>
            <person name="Li X.W."/>
            <person name="Jiao Y."/>
            <person name="Zhou C.C."/>
            <person name="Tu T."/>
            <person name="Chai C.Y."/>
            <person name="Gao J.L."/>
            <person name="Fan L.J."/>
            <person name="van de Weg E."/>
            <person name="Wang J.Y."/>
            <person name="Gao Z.S."/>
        </authorList>
    </citation>
    <scope>NUCLEOTIDE SEQUENCE [LARGE SCALE GENOMIC DNA]</scope>
    <source>
        <tissue evidence="3">Leaves</tissue>
    </source>
</reference>